<reference evidence="3 4" key="1">
    <citation type="submission" date="2019-04" db="EMBL/GenBank/DDBJ databases">
        <title>Sphingobacterium olei sp. nov., isolated from oil-contaminated soil.</title>
        <authorList>
            <person name="Liu B."/>
        </authorList>
    </citation>
    <scope>NUCLEOTIDE SEQUENCE [LARGE SCALE GENOMIC DNA]</scope>
    <source>
        <strain evidence="3 4">Y3L14</strain>
    </source>
</reference>
<gene>
    <name evidence="3" type="ORF">FAZ19_10030</name>
</gene>
<dbReference type="EMBL" id="SUKA01000003">
    <property type="protein sequence ID" value="TJY65472.1"/>
    <property type="molecule type" value="Genomic_DNA"/>
</dbReference>
<evidence type="ECO:0000256" key="1">
    <source>
        <dbReference type="SAM" id="MobiDB-lite"/>
    </source>
</evidence>
<evidence type="ECO:0000256" key="2">
    <source>
        <dbReference type="SAM" id="SignalP"/>
    </source>
</evidence>
<feature type="region of interest" description="Disordered" evidence="1">
    <location>
        <begin position="45"/>
        <end position="124"/>
    </location>
</feature>
<feature type="compositionally biased region" description="Polar residues" evidence="1">
    <location>
        <begin position="110"/>
        <end position="124"/>
    </location>
</feature>
<dbReference type="OrthoDB" id="711272at2"/>
<name>A0A4U0H583_9SPHI</name>
<feature type="compositionally biased region" description="Polar residues" evidence="1">
    <location>
        <begin position="58"/>
        <end position="67"/>
    </location>
</feature>
<accession>A0A4U0H583</accession>
<comment type="caution">
    <text evidence="3">The sequence shown here is derived from an EMBL/GenBank/DDBJ whole genome shotgun (WGS) entry which is preliminary data.</text>
</comment>
<sequence>MLKTLKKNAMALVALAIAATSLTVMSFDKAATRALNPVTIYFHGDSEDPDQVADESRWNTNPNGQSCNDEDQLACSMEVDDSDLDGNQLDPSKISLGAQPTASGYIPTPTGGSSSTPFNPTNRD</sequence>
<proteinExistence type="predicted"/>
<evidence type="ECO:0000313" key="4">
    <source>
        <dbReference type="Proteomes" id="UP000309872"/>
    </source>
</evidence>
<keyword evidence="2" id="KW-0732">Signal</keyword>
<feature type="compositionally biased region" description="Acidic residues" evidence="1">
    <location>
        <begin position="68"/>
        <end position="84"/>
    </location>
</feature>
<evidence type="ECO:0000313" key="3">
    <source>
        <dbReference type="EMBL" id="TJY65472.1"/>
    </source>
</evidence>
<feature type="chain" id="PRO_5020653679" evidence="2">
    <location>
        <begin position="27"/>
        <end position="124"/>
    </location>
</feature>
<protein>
    <submittedName>
        <fullName evidence="3">Uncharacterized protein</fullName>
    </submittedName>
</protein>
<keyword evidence="4" id="KW-1185">Reference proteome</keyword>
<feature type="signal peptide" evidence="2">
    <location>
        <begin position="1"/>
        <end position="26"/>
    </location>
</feature>
<dbReference type="RefSeq" id="WP_136820601.1">
    <property type="nucleotide sequence ID" value="NZ_BMJX01000003.1"/>
</dbReference>
<dbReference type="Proteomes" id="UP000309872">
    <property type="component" value="Unassembled WGS sequence"/>
</dbReference>
<organism evidence="3 4">
    <name type="scientific">Sphingobacterium alkalisoli</name>
    <dbReference type="NCBI Taxonomy" id="1874115"/>
    <lineage>
        <taxon>Bacteria</taxon>
        <taxon>Pseudomonadati</taxon>
        <taxon>Bacteroidota</taxon>
        <taxon>Sphingobacteriia</taxon>
        <taxon>Sphingobacteriales</taxon>
        <taxon>Sphingobacteriaceae</taxon>
        <taxon>Sphingobacterium</taxon>
    </lineage>
</organism>
<dbReference type="AlphaFoldDB" id="A0A4U0H583"/>